<dbReference type="PANTHER" id="PTHR47582:SF1">
    <property type="entry name" value="P450, PUTATIVE (EUROFUNG)-RELATED"/>
    <property type="match status" value="1"/>
</dbReference>
<dbReference type="PRINTS" id="PR00465">
    <property type="entry name" value="EP450IV"/>
</dbReference>
<keyword evidence="3 5" id="KW-0479">Metal-binding</keyword>
<dbReference type="AlphaFoldDB" id="A0A8H6VEK0"/>
<keyword evidence="4 5" id="KW-0408">Iron</keyword>
<dbReference type="GO" id="GO:0005506">
    <property type="term" value="F:iron ion binding"/>
    <property type="evidence" value="ECO:0007669"/>
    <property type="project" value="InterPro"/>
</dbReference>
<comment type="similarity">
    <text evidence="2">Belongs to the cytochrome P450 family.</text>
</comment>
<dbReference type="GO" id="GO:0004497">
    <property type="term" value="F:monooxygenase activity"/>
    <property type="evidence" value="ECO:0007669"/>
    <property type="project" value="UniProtKB-KW"/>
</dbReference>
<evidence type="ECO:0000256" key="5">
    <source>
        <dbReference type="PIRSR" id="PIRSR602403-1"/>
    </source>
</evidence>
<dbReference type="Pfam" id="PF00067">
    <property type="entry name" value="p450"/>
    <property type="match status" value="1"/>
</dbReference>
<keyword evidence="7" id="KW-1185">Reference proteome</keyword>
<evidence type="ECO:0000256" key="2">
    <source>
        <dbReference type="ARBA" id="ARBA00010617"/>
    </source>
</evidence>
<evidence type="ECO:0000313" key="7">
    <source>
        <dbReference type="Proteomes" id="UP000660729"/>
    </source>
</evidence>
<sequence>MHSFLVTTFSLIVLAVSVIALLQWLISPRRDPREPPYLPTSTPIFGHLFGVLGQGADYYRLMDEKHPGVGLYGLPMLNGRMYIVSSAEWATALEKRSNRSVSLELMIVDVIGKVFCFDEKTVAILKDNLFGEDGSRPNLTMENHKLIHGSLAPGDELEELKERTLDNVSRQVNTLAQAVDADEVTVLGLWSWIKEHLSQSALQAFYGPDSPVTSDSALMKDFWVWEENIQVLMMSPAPSILARDAYLARERWLRAWEKYVQEGRYKGASKFIQDRANLHMKEFGLTQEAYGRAESGTPHALLVNMVPSSFWFISYIFQDPALLADIRQELDRCVTRKGNRYEISVSKLRTSCPLFGSTFKETLRIVAPLHTNRVIAEDTLVTNPSDGQTCLIKKGATIQYASTLIHRNESVWGNDANDFQPRRFLPMFEKSTEGKGIDPATSYRDGSGRVHTGSFRSFGGGFNVCPGRHFAEAEVQGIAALFCAAFDMHGEGGEAFIAPPVEKANGFLFTAAVKPAHDVQVRLGRRKGYEDVHWTLTL</sequence>
<dbReference type="Proteomes" id="UP000660729">
    <property type="component" value="Unassembled WGS sequence"/>
</dbReference>
<gene>
    <name evidence="6" type="ORF">HII31_10132</name>
</gene>
<evidence type="ECO:0000313" key="6">
    <source>
        <dbReference type="EMBL" id="KAF7188470.1"/>
    </source>
</evidence>
<keyword evidence="5" id="KW-0349">Heme</keyword>
<keyword evidence="6" id="KW-0503">Monooxygenase</keyword>
<comment type="caution">
    <text evidence="6">The sequence shown here is derived from an EMBL/GenBank/DDBJ whole genome shotgun (WGS) entry which is preliminary data.</text>
</comment>
<dbReference type="SUPFAM" id="SSF48264">
    <property type="entry name" value="Cytochrome P450"/>
    <property type="match status" value="1"/>
</dbReference>
<dbReference type="InterPro" id="IPR053007">
    <property type="entry name" value="CYP450_monoxygenase_sec-met"/>
</dbReference>
<evidence type="ECO:0000256" key="3">
    <source>
        <dbReference type="ARBA" id="ARBA00022723"/>
    </source>
</evidence>
<dbReference type="OrthoDB" id="3366823at2759"/>
<keyword evidence="6" id="KW-0560">Oxidoreductase</keyword>
<dbReference type="CDD" id="cd11040">
    <property type="entry name" value="CYP7_CYP8-like"/>
    <property type="match status" value="1"/>
</dbReference>
<dbReference type="PANTHER" id="PTHR47582">
    <property type="entry name" value="P450, PUTATIVE (EUROFUNG)-RELATED"/>
    <property type="match status" value="1"/>
</dbReference>
<dbReference type="Gene3D" id="1.10.630.10">
    <property type="entry name" value="Cytochrome P450"/>
    <property type="match status" value="1"/>
</dbReference>
<feature type="binding site" description="axial binding residue" evidence="5">
    <location>
        <position position="465"/>
    </location>
    <ligand>
        <name>heme</name>
        <dbReference type="ChEBI" id="CHEBI:30413"/>
    </ligand>
    <ligandPart>
        <name>Fe</name>
        <dbReference type="ChEBI" id="CHEBI:18248"/>
    </ligandPart>
</feature>
<evidence type="ECO:0000256" key="1">
    <source>
        <dbReference type="ARBA" id="ARBA00001971"/>
    </source>
</evidence>
<comment type="cofactor">
    <cofactor evidence="1 5">
        <name>heme</name>
        <dbReference type="ChEBI" id="CHEBI:30413"/>
    </cofactor>
</comment>
<dbReference type="InterPro" id="IPR002403">
    <property type="entry name" value="Cyt_P450_E_grp-IV"/>
</dbReference>
<evidence type="ECO:0000256" key="4">
    <source>
        <dbReference type="ARBA" id="ARBA00023004"/>
    </source>
</evidence>
<organism evidence="6 7">
    <name type="scientific">Pseudocercospora fuligena</name>
    <dbReference type="NCBI Taxonomy" id="685502"/>
    <lineage>
        <taxon>Eukaryota</taxon>
        <taxon>Fungi</taxon>
        <taxon>Dikarya</taxon>
        <taxon>Ascomycota</taxon>
        <taxon>Pezizomycotina</taxon>
        <taxon>Dothideomycetes</taxon>
        <taxon>Dothideomycetidae</taxon>
        <taxon>Mycosphaerellales</taxon>
        <taxon>Mycosphaerellaceae</taxon>
        <taxon>Pseudocercospora</taxon>
    </lineage>
</organism>
<dbReference type="EMBL" id="JABCIY010000209">
    <property type="protein sequence ID" value="KAF7188470.1"/>
    <property type="molecule type" value="Genomic_DNA"/>
</dbReference>
<dbReference type="InterPro" id="IPR001128">
    <property type="entry name" value="Cyt_P450"/>
</dbReference>
<dbReference type="InterPro" id="IPR036396">
    <property type="entry name" value="Cyt_P450_sf"/>
</dbReference>
<reference evidence="6" key="1">
    <citation type="submission" date="2020-04" db="EMBL/GenBank/DDBJ databases">
        <title>Draft genome resource of the tomato pathogen Pseudocercospora fuligena.</title>
        <authorList>
            <person name="Zaccaron A."/>
        </authorList>
    </citation>
    <scope>NUCLEOTIDE SEQUENCE</scope>
    <source>
        <strain evidence="6">PF001</strain>
    </source>
</reference>
<dbReference type="GO" id="GO:0016705">
    <property type="term" value="F:oxidoreductase activity, acting on paired donors, with incorporation or reduction of molecular oxygen"/>
    <property type="evidence" value="ECO:0007669"/>
    <property type="project" value="InterPro"/>
</dbReference>
<dbReference type="GO" id="GO:0020037">
    <property type="term" value="F:heme binding"/>
    <property type="evidence" value="ECO:0007669"/>
    <property type="project" value="InterPro"/>
</dbReference>
<protein>
    <submittedName>
        <fullName evidence="6">Cytochrome P450 monooxygenase</fullName>
    </submittedName>
</protein>
<proteinExistence type="inferred from homology"/>
<accession>A0A8H6VEK0</accession>
<name>A0A8H6VEK0_9PEZI</name>